<dbReference type="Pfam" id="PF02350">
    <property type="entry name" value="Epimerase_2"/>
    <property type="match status" value="1"/>
</dbReference>
<evidence type="ECO:0000256" key="1">
    <source>
        <dbReference type="ARBA" id="ARBA00023235"/>
    </source>
</evidence>
<feature type="region of interest" description="Disordered" evidence="5">
    <location>
        <begin position="195"/>
        <end position="230"/>
    </location>
</feature>
<dbReference type="EMBL" id="BAAAHH010000025">
    <property type="protein sequence ID" value="GAA0961295.1"/>
    <property type="molecule type" value="Genomic_DNA"/>
</dbReference>
<evidence type="ECO:0000256" key="3">
    <source>
        <dbReference type="ARBA" id="ARBA00038858"/>
    </source>
</evidence>
<dbReference type="SUPFAM" id="SSF53756">
    <property type="entry name" value="UDP-Glycosyltransferase/glycogen phosphorylase"/>
    <property type="match status" value="1"/>
</dbReference>
<comment type="similarity">
    <text evidence="2 4">Belongs to the UDP-N-acetylglucosamine 2-epimerase family.</text>
</comment>
<feature type="compositionally biased region" description="Basic and acidic residues" evidence="5">
    <location>
        <begin position="200"/>
        <end position="215"/>
    </location>
</feature>
<comment type="caution">
    <text evidence="7">The sequence shown here is derived from an EMBL/GenBank/DDBJ whole genome shotgun (WGS) entry which is preliminary data.</text>
</comment>
<dbReference type="PANTHER" id="PTHR43174:SF2">
    <property type="entry name" value="UDP-N-ACETYLGLUCOSAMINE 2-EPIMERASE"/>
    <property type="match status" value="1"/>
</dbReference>
<dbReference type="NCBIfam" id="TIGR00236">
    <property type="entry name" value="wecB"/>
    <property type="match status" value="1"/>
</dbReference>
<dbReference type="CDD" id="cd03786">
    <property type="entry name" value="GTB_UDP-GlcNAc_2-Epimerase"/>
    <property type="match status" value="1"/>
</dbReference>
<dbReference type="InterPro" id="IPR029767">
    <property type="entry name" value="WecB-like"/>
</dbReference>
<dbReference type="PANTHER" id="PTHR43174">
    <property type="entry name" value="UDP-N-ACETYLGLUCOSAMINE 2-EPIMERASE"/>
    <property type="match status" value="1"/>
</dbReference>
<protein>
    <recommendedName>
        <fullName evidence="3">UDP-N-acetylglucosamine 2-epimerase (non-hydrolyzing)</fullName>
        <ecNumber evidence="3">5.1.3.14</ecNumber>
    </recommendedName>
</protein>
<evidence type="ECO:0000313" key="8">
    <source>
        <dbReference type="Proteomes" id="UP001500665"/>
    </source>
</evidence>
<evidence type="ECO:0000256" key="4">
    <source>
        <dbReference type="RuleBase" id="RU003513"/>
    </source>
</evidence>
<accession>A0ABN1RPQ8</accession>
<dbReference type="Gene3D" id="3.40.50.2000">
    <property type="entry name" value="Glycogen Phosphorylase B"/>
    <property type="match status" value="2"/>
</dbReference>
<evidence type="ECO:0000256" key="5">
    <source>
        <dbReference type="SAM" id="MobiDB-lite"/>
    </source>
</evidence>
<dbReference type="EC" id="5.1.3.14" evidence="3"/>
<evidence type="ECO:0000256" key="2">
    <source>
        <dbReference type="ARBA" id="ARBA00038209"/>
    </source>
</evidence>
<evidence type="ECO:0000313" key="7">
    <source>
        <dbReference type="EMBL" id="GAA0961295.1"/>
    </source>
</evidence>
<feature type="domain" description="UDP-N-acetylglucosamine 2-epimerase" evidence="6">
    <location>
        <begin position="29"/>
        <end position="392"/>
    </location>
</feature>
<dbReference type="InterPro" id="IPR003331">
    <property type="entry name" value="UDP_GlcNAc_Epimerase_2_dom"/>
</dbReference>
<keyword evidence="8" id="KW-1185">Reference proteome</keyword>
<gene>
    <name evidence="7" type="primary">wecB</name>
    <name evidence="7" type="ORF">GCM10009550_53670</name>
</gene>
<sequence>MPTFPEPTHAMIVLGTRPEAIKLAPVARAMADDPRFDPVVVSTGQHREMLEQMLHLLEVKTSADLAVMRERQDLAGLTGRLVDGLSRTIAEFRPDLVVVQGDTTTAMCGALAAGYHRVPVAHVEAGLRTGDLGNPFPEEINRQLIGRISHWHFAPTERSAGHLRREGVPDERIEVTGNTVIDNLLWMLPRGQGTPAFRSCRTDPGDDPRTPEGRSGRSSLRSGRPDRSPRRILVTLHRRESQGEEMTAMARSLRRLADRGDCELLLPLHKSPAVRESLLPVLDGHDRVTIVEPLGYADFAATLAACDLVLTDSGGVQEEAPSLGKPVLVLRATTERPEAVEAGTAKLIGTDAAVLYDEATRLLDDHDLYAGMANAVNPFGDGKAAERIIDALTRGSAEPT</sequence>
<dbReference type="Proteomes" id="UP001500665">
    <property type="component" value="Unassembled WGS sequence"/>
</dbReference>
<evidence type="ECO:0000259" key="6">
    <source>
        <dbReference type="Pfam" id="PF02350"/>
    </source>
</evidence>
<name>A0ABN1RPQ8_9ACTN</name>
<dbReference type="RefSeq" id="WP_344243742.1">
    <property type="nucleotide sequence ID" value="NZ_BAAAHH010000025.1"/>
</dbReference>
<keyword evidence="1 4" id="KW-0413">Isomerase</keyword>
<reference evidence="7 8" key="1">
    <citation type="journal article" date="2019" name="Int. J. Syst. Evol. Microbiol.">
        <title>The Global Catalogue of Microorganisms (GCM) 10K type strain sequencing project: providing services to taxonomists for standard genome sequencing and annotation.</title>
        <authorList>
            <consortium name="The Broad Institute Genomics Platform"/>
            <consortium name="The Broad Institute Genome Sequencing Center for Infectious Disease"/>
            <person name="Wu L."/>
            <person name="Ma J."/>
        </authorList>
    </citation>
    <scope>NUCLEOTIDE SEQUENCE [LARGE SCALE GENOMIC DNA]</scope>
    <source>
        <strain evidence="7 8">JCM 10696</strain>
    </source>
</reference>
<organism evidence="7 8">
    <name type="scientific">Actinocorallia libanotica</name>
    <dbReference type="NCBI Taxonomy" id="46162"/>
    <lineage>
        <taxon>Bacteria</taxon>
        <taxon>Bacillati</taxon>
        <taxon>Actinomycetota</taxon>
        <taxon>Actinomycetes</taxon>
        <taxon>Streptosporangiales</taxon>
        <taxon>Thermomonosporaceae</taxon>
        <taxon>Actinocorallia</taxon>
    </lineage>
</organism>
<proteinExistence type="inferred from homology"/>